<dbReference type="PANTHER" id="PTHR11017">
    <property type="entry name" value="LEUCINE-RICH REPEAT-CONTAINING PROTEIN"/>
    <property type="match status" value="1"/>
</dbReference>
<dbReference type="GO" id="GO:0006952">
    <property type="term" value="P:defense response"/>
    <property type="evidence" value="ECO:0007669"/>
    <property type="project" value="UniProtKB-KW"/>
</dbReference>
<evidence type="ECO:0000256" key="3">
    <source>
        <dbReference type="ARBA" id="ARBA00022821"/>
    </source>
</evidence>
<sequence length="1089" mass="125239">MAIQSPSSSSSFSFGFTYQVFLSFRGTDTRHGFTGNLYKALTDKGIHTFIDDNDLQRGDEITPSLVKAIDESRIFIPIFSANYASSSFCLNELVHIIHCYKTKGRLVLPVFLGVEPTNVRHQTGSYGEALDEHEKRFQNDKSNMERLQRWKVALSQASNLSGYHFCPGYQYEFIGKIVKDISNKINRDILHVAKYPVGLQSRVQQVKLLLDKESNEKVNMIGLYGTGGLGKSTLAKAIYNFIADQFEGLCFLHDVKENSAKNNLKHLQEKLLLKATGLEINLDHVSEGIPIIKERLCRKKILLILDDVDRLEQLEALAGGLDWFGCGSRVIITTRDKHLLTCHGIESTHAVEGLYGEEALELLKLMAFKNGNVPSSYNDILIRALTYASGLPLAIVTIGSNLFGRSVEDWKRTLDEYDKIPNKEIQRILRVSYDALEEKDQSVFLDIACCFNGCKWTEVKQILHARYGHCVKHHVGVLAEKSLIDHWEYDDDVTLHHAEGLDGKYRIYKDDVRVTLHDLIEDMAKEVVRQESPKNPGERSRLWFYDDIVQVLKENMGSRNIEMIYLNCHSTENVIEWDGNAFKKMTNLKILIIENGHFSEGPNYLPSSLRCWKWEEYPSKSLSCFSNKKFENLKVLILDRCQYLTDISNVSNLPNLEEFSFQDCKNLITIHNSIGHLNKLEIIRATGCCKLESFPPLLLPSLKELELSYCESLKSFPELLCKMTNIKDIFLFFHTSIEELPFSFQNLSELHVLQIYHVRMLRFPKHNDKMYSIVFSNVTELTLLNCNLSDECLQTVLKWCANVKNLNLSSNKFKTLPECLSECHRLWNLNVECCWCLEDIRGIPPNLNYFSALRCKSLSSSSRRMLLNQKLYEAGDTNFRFPNGTEGIPDWFEHQIKGDTISFWFRKKIPSITSILLFPRSMQIPRINLFFNGYRLEDINFLLCGSGMMFNLDSEHAFLFDLKLEEQIKFELEMDKAPLKNEWIHVKLIVGKFSCTMVDDFREDEIQILRSVQMGIHVLKEKSNTEENVIFTNPYRKYSNTSLSQFEPSLKKQRLGEVGVSETEILHQQHLAALLSGMKNLVLTETKEK</sequence>
<protein>
    <submittedName>
        <fullName evidence="6">Putative TIR domain, winged helix-turn-helix DNA-binding domain-containing protein</fullName>
    </submittedName>
</protein>
<dbReference type="FunFam" id="3.40.50.10140:FF:000007">
    <property type="entry name" value="Disease resistance protein (TIR-NBS-LRR class)"/>
    <property type="match status" value="1"/>
</dbReference>
<organism evidence="6">
    <name type="scientific">Medicago truncatula</name>
    <name type="common">Barrel medic</name>
    <name type="synonym">Medicago tribuloides</name>
    <dbReference type="NCBI Taxonomy" id="3880"/>
    <lineage>
        <taxon>Eukaryota</taxon>
        <taxon>Viridiplantae</taxon>
        <taxon>Streptophyta</taxon>
        <taxon>Embryophyta</taxon>
        <taxon>Tracheophyta</taxon>
        <taxon>Spermatophyta</taxon>
        <taxon>Magnoliopsida</taxon>
        <taxon>eudicotyledons</taxon>
        <taxon>Gunneridae</taxon>
        <taxon>Pentapetalae</taxon>
        <taxon>rosids</taxon>
        <taxon>fabids</taxon>
        <taxon>Fabales</taxon>
        <taxon>Fabaceae</taxon>
        <taxon>Papilionoideae</taxon>
        <taxon>50 kb inversion clade</taxon>
        <taxon>NPAAA clade</taxon>
        <taxon>Hologalegina</taxon>
        <taxon>IRL clade</taxon>
        <taxon>Trifolieae</taxon>
        <taxon>Medicago</taxon>
    </lineage>
</organism>
<proteinExistence type="predicted"/>
<dbReference type="Gene3D" id="3.40.50.300">
    <property type="entry name" value="P-loop containing nucleotide triphosphate hydrolases"/>
    <property type="match status" value="1"/>
</dbReference>
<dbReference type="InterPro" id="IPR027417">
    <property type="entry name" value="P-loop_NTPase"/>
</dbReference>
<dbReference type="SUPFAM" id="SSF52200">
    <property type="entry name" value="Toll/Interleukin receptor TIR domain"/>
    <property type="match status" value="1"/>
</dbReference>
<name>A0A396HM39_MEDTR</name>
<dbReference type="GO" id="GO:0043531">
    <property type="term" value="F:ADP binding"/>
    <property type="evidence" value="ECO:0007669"/>
    <property type="project" value="InterPro"/>
</dbReference>
<evidence type="ECO:0000256" key="2">
    <source>
        <dbReference type="ARBA" id="ARBA00022737"/>
    </source>
</evidence>
<dbReference type="Proteomes" id="UP000265566">
    <property type="component" value="Chromosome 6"/>
</dbReference>
<dbReference type="InterPro" id="IPR042197">
    <property type="entry name" value="Apaf_helical"/>
</dbReference>
<evidence type="ECO:0000256" key="4">
    <source>
        <dbReference type="ARBA" id="ARBA00023027"/>
    </source>
</evidence>
<dbReference type="PANTHER" id="PTHR11017:SF219">
    <property type="entry name" value="ARCHAEAL ATPASE"/>
    <property type="match status" value="1"/>
</dbReference>
<dbReference type="InterPro" id="IPR036390">
    <property type="entry name" value="WH_DNA-bd_sf"/>
</dbReference>
<dbReference type="InterPro" id="IPR002182">
    <property type="entry name" value="NB-ARC"/>
</dbReference>
<dbReference type="InterPro" id="IPR058192">
    <property type="entry name" value="WHD_ROQ1-like"/>
</dbReference>
<dbReference type="SUPFAM" id="SSF46785">
    <property type="entry name" value="Winged helix' DNA-binding domain"/>
    <property type="match status" value="1"/>
</dbReference>
<gene>
    <name evidence="6" type="ORF">MtrunA17_Chr6g0480041</name>
</gene>
<dbReference type="Gramene" id="rna37066">
    <property type="protein sequence ID" value="RHN52395.1"/>
    <property type="gene ID" value="gene37066"/>
</dbReference>
<dbReference type="InterPro" id="IPR044974">
    <property type="entry name" value="Disease_R_plants"/>
</dbReference>
<dbReference type="PROSITE" id="PS50104">
    <property type="entry name" value="TIR"/>
    <property type="match status" value="1"/>
</dbReference>
<dbReference type="AlphaFoldDB" id="A0A396HM39"/>
<dbReference type="GO" id="GO:0007165">
    <property type="term" value="P:signal transduction"/>
    <property type="evidence" value="ECO:0007669"/>
    <property type="project" value="InterPro"/>
</dbReference>
<dbReference type="Pfam" id="PF01582">
    <property type="entry name" value="TIR"/>
    <property type="match status" value="1"/>
</dbReference>
<evidence type="ECO:0000256" key="1">
    <source>
        <dbReference type="ARBA" id="ARBA00022614"/>
    </source>
</evidence>
<comment type="caution">
    <text evidence="6">The sequence shown here is derived from an EMBL/GenBank/DDBJ whole genome shotgun (WGS) entry which is preliminary data.</text>
</comment>
<dbReference type="OrthoDB" id="1357022at2759"/>
<dbReference type="InterPro" id="IPR003593">
    <property type="entry name" value="AAA+_ATPase"/>
</dbReference>
<dbReference type="Gene3D" id="3.40.50.10140">
    <property type="entry name" value="Toll/interleukin-1 receptor homology (TIR) domain"/>
    <property type="match status" value="1"/>
</dbReference>
<dbReference type="SUPFAM" id="SSF52058">
    <property type="entry name" value="L domain-like"/>
    <property type="match status" value="1"/>
</dbReference>
<keyword evidence="6" id="KW-0238">DNA-binding</keyword>
<dbReference type="SMART" id="SM00382">
    <property type="entry name" value="AAA"/>
    <property type="match status" value="1"/>
</dbReference>
<evidence type="ECO:0000313" key="6">
    <source>
        <dbReference type="EMBL" id="RHN52395.1"/>
    </source>
</evidence>
<dbReference type="PRINTS" id="PR00364">
    <property type="entry name" value="DISEASERSIST"/>
</dbReference>
<accession>A0A396HM39</accession>
<dbReference type="Gene3D" id="1.10.8.430">
    <property type="entry name" value="Helical domain of apoptotic protease-activating factors"/>
    <property type="match status" value="1"/>
</dbReference>
<keyword evidence="4" id="KW-0520">NAD</keyword>
<dbReference type="InterPro" id="IPR032675">
    <property type="entry name" value="LRR_dom_sf"/>
</dbReference>
<keyword evidence="3" id="KW-0611">Plant defense</keyword>
<dbReference type="SMART" id="SM00255">
    <property type="entry name" value="TIR"/>
    <property type="match status" value="1"/>
</dbReference>
<dbReference type="GO" id="GO:0003677">
    <property type="term" value="F:DNA binding"/>
    <property type="evidence" value="ECO:0007669"/>
    <property type="project" value="UniProtKB-KW"/>
</dbReference>
<dbReference type="InterPro" id="IPR035897">
    <property type="entry name" value="Toll_tir_struct_dom_sf"/>
</dbReference>
<reference evidence="6" key="1">
    <citation type="journal article" date="2018" name="Nat. Plants">
        <title>Whole-genome landscape of Medicago truncatula symbiotic genes.</title>
        <authorList>
            <person name="Pecrix Y."/>
            <person name="Gamas P."/>
            <person name="Carrere S."/>
        </authorList>
    </citation>
    <scope>NUCLEOTIDE SEQUENCE</scope>
    <source>
        <tissue evidence="6">Leaves</tissue>
    </source>
</reference>
<dbReference type="Pfam" id="PF00931">
    <property type="entry name" value="NB-ARC"/>
    <property type="match status" value="1"/>
</dbReference>
<dbReference type="Pfam" id="PF23282">
    <property type="entry name" value="WHD_ROQ1"/>
    <property type="match status" value="1"/>
</dbReference>
<dbReference type="InterPro" id="IPR000157">
    <property type="entry name" value="TIR_dom"/>
</dbReference>
<dbReference type="EMBL" id="PSQE01000006">
    <property type="protein sequence ID" value="RHN52395.1"/>
    <property type="molecule type" value="Genomic_DNA"/>
</dbReference>
<dbReference type="Gene3D" id="3.80.10.10">
    <property type="entry name" value="Ribonuclease Inhibitor"/>
    <property type="match status" value="2"/>
</dbReference>
<dbReference type="SUPFAM" id="SSF52540">
    <property type="entry name" value="P-loop containing nucleoside triphosphate hydrolases"/>
    <property type="match status" value="1"/>
</dbReference>
<keyword evidence="1" id="KW-0433">Leucine-rich repeat</keyword>
<feature type="domain" description="TIR" evidence="5">
    <location>
        <begin position="16"/>
        <end position="185"/>
    </location>
</feature>
<keyword evidence="2" id="KW-0677">Repeat</keyword>
<evidence type="ECO:0000259" key="5">
    <source>
        <dbReference type="PROSITE" id="PS50104"/>
    </source>
</evidence>